<dbReference type="InterPro" id="IPR046240">
    <property type="entry name" value="DUF6273"/>
</dbReference>
<comment type="caution">
    <text evidence="4">The sequence shown here is derived from an EMBL/GenBank/DDBJ whole genome shotgun (WGS) entry which is preliminary data.</text>
</comment>
<accession>A0A374PAP3</accession>
<dbReference type="EMBL" id="QSON01000004">
    <property type="protein sequence ID" value="RGJ05143.1"/>
    <property type="molecule type" value="Genomic_DNA"/>
</dbReference>
<keyword evidence="2" id="KW-1133">Transmembrane helix</keyword>
<organism evidence="4 5">
    <name type="scientific">Hungatella hathewayi</name>
    <dbReference type="NCBI Taxonomy" id="154046"/>
    <lineage>
        <taxon>Bacteria</taxon>
        <taxon>Bacillati</taxon>
        <taxon>Bacillota</taxon>
        <taxon>Clostridia</taxon>
        <taxon>Lachnospirales</taxon>
        <taxon>Lachnospiraceae</taxon>
        <taxon>Hungatella</taxon>
    </lineage>
</organism>
<dbReference type="AlphaFoldDB" id="A0A374PAP3"/>
<name>A0A374PAP3_9FIRM</name>
<evidence type="ECO:0000313" key="5">
    <source>
        <dbReference type="Proteomes" id="UP000263014"/>
    </source>
</evidence>
<feature type="region of interest" description="Disordered" evidence="1">
    <location>
        <begin position="186"/>
        <end position="291"/>
    </location>
</feature>
<dbReference type="Pfam" id="PF19789">
    <property type="entry name" value="DUF6273"/>
    <property type="match status" value="1"/>
</dbReference>
<dbReference type="Gene3D" id="2.10.270.10">
    <property type="entry name" value="Cholin Binding"/>
    <property type="match status" value="1"/>
</dbReference>
<keyword evidence="2" id="KW-0812">Transmembrane</keyword>
<feature type="transmembrane region" description="Helical" evidence="2">
    <location>
        <begin position="32"/>
        <end position="48"/>
    </location>
</feature>
<evidence type="ECO:0000259" key="3">
    <source>
        <dbReference type="Pfam" id="PF19789"/>
    </source>
</evidence>
<feature type="domain" description="DUF6273" evidence="3">
    <location>
        <begin position="618"/>
        <end position="770"/>
    </location>
</feature>
<evidence type="ECO:0000256" key="2">
    <source>
        <dbReference type="SAM" id="Phobius"/>
    </source>
</evidence>
<dbReference type="SUPFAM" id="SSF69360">
    <property type="entry name" value="Cell wall binding repeat"/>
    <property type="match status" value="1"/>
</dbReference>
<dbReference type="Proteomes" id="UP000263014">
    <property type="component" value="Unassembled WGS sequence"/>
</dbReference>
<proteinExistence type="predicted"/>
<reference evidence="4 5" key="1">
    <citation type="submission" date="2018-08" db="EMBL/GenBank/DDBJ databases">
        <title>A genome reference for cultivated species of the human gut microbiota.</title>
        <authorList>
            <person name="Zou Y."/>
            <person name="Xue W."/>
            <person name="Luo G."/>
        </authorList>
    </citation>
    <scope>NUCLEOTIDE SEQUENCE [LARGE SCALE GENOMIC DNA]</scope>
    <source>
        <strain evidence="4 5">TM09-12</strain>
    </source>
</reference>
<feature type="compositionally biased region" description="Gly residues" evidence="1">
    <location>
        <begin position="205"/>
        <end position="221"/>
    </location>
</feature>
<dbReference type="RefSeq" id="WP_117631284.1">
    <property type="nucleotide sequence ID" value="NZ_QSON01000004.1"/>
</dbReference>
<evidence type="ECO:0000313" key="4">
    <source>
        <dbReference type="EMBL" id="RGJ05143.1"/>
    </source>
</evidence>
<keyword evidence="2" id="KW-0472">Membrane</keyword>
<sequence>MWTIRKRWQAIAGDTFKRPRGRLEGYRRKKQWFMLWLGFVLTIIYAAPSCAENVEENSKNAGRWVCQTVHGPVLNTGDEAEQDGAWYRLNASGMADTGWIYVDGYWYFLNTGEGAGKGRMMTGWQWIDGKCYYLAEISSDLYPMGALYLEGKTPDGYFVGTSGAWLNEHGEEWYAAGKGLMSSDTMDGDKKAGAGAGGKGKRGSGGKGGSSKGGSGKGGSVKGESVKGESGASTGGDKEDNDGDERPETEDGNSNKSEDQGGEDNSNKNDDKSGEDEPGAENKFEDIATPSEAKMVSWEVRFIEETDPNRKIMRTQAGKSEEGMELTVDFPELMKGSDGWLYQALEESPKRITVSGTGLQKYTVLFRRTDQMAEEPEQEEGEQRLEKWIQTAKEADLNITGSRTEDWPVITENQEESRERLRNLISMVHDRERHEIYLVARNHSPSTVVIGQEFADITNVSGLLMDEFKSAENRYCIVRIGFQRVWRQESCIHEMRMQEHVLADCVSGGHERLLCRLCGYEETVLFPASGHIDKDEDGFCDVCYQEINDETAPKEAVYREGDIQIRRIGGKQYRFRCIDEDYSDMMDNRGNAALFLCETVIRSDIESDGTSIQKWEFGLDNNYKTSNIRKWLQKNMESPAKDISFIYTGVNTAYQGKTGSGEYEQFAFDDLEKLEKPFQIMEDQMFILSMEEAVKYRDVLWKFNGSSQNNPQSQYSAYSKGYYLRTPQYGGEDVFQYGKGIYVVDLGNGSLHPVDVSDTSIGIRPAFVIAQHEE</sequence>
<gene>
    <name evidence="4" type="ORF">DXD79_09550</name>
</gene>
<protein>
    <recommendedName>
        <fullName evidence="3">DUF6273 domain-containing protein</fullName>
    </recommendedName>
</protein>
<evidence type="ECO:0000256" key="1">
    <source>
        <dbReference type="SAM" id="MobiDB-lite"/>
    </source>
</evidence>
<feature type="compositionally biased region" description="Acidic residues" evidence="1">
    <location>
        <begin position="239"/>
        <end position="251"/>
    </location>
</feature>